<reference evidence="2" key="1">
    <citation type="journal article" date="2022" name="ISME J.">
        <title>Identification of active gaseous-alkane degraders at natural gas seeps.</title>
        <authorList>
            <person name="Farhan Ul Haque M."/>
            <person name="Hernandez M."/>
            <person name="Crombie A.T."/>
            <person name="Murrell J.C."/>
        </authorList>
    </citation>
    <scope>NUCLEOTIDE SEQUENCE</scope>
    <source>
        <strain evidence="2">PC2</strain>
    </source>
</reference>
<keyword evidence="3" id="KW-1185">Reference proteome</keyword>
<feature type="chain" id="PRO_5047017719" evidence="1">
    <location>
        <begin position="26"/>
        <end position="53"/>
    </location>
</feature>
<evidence type="ECO:0000313" key="3">
    <source>
        <dbReference type="Proteomes" id="UP001139104"/>
    </source>
</evidence>
<evidence type="ECO:0000256" key="1">
    <source>
        <dbReference type="SAM" id="SignalP"/>
    </source>
</evidence>
<comment type="caution">
    <text evidence="2">The sequence shown here is derived from an EMBL/GenBank/DDBJ whole genome shotgun (WGS) entry which is preliminary data.</text>
</comment>
<keyword evidence="1" id="KW-0732">Signal</keyword>
<dbReference type="RefSeq" id="WP_243067376.1">
    <property type="nucleotide sequence ID" value="NZ_JAIVFK010000026.1"/>
</dbReference>
<evidence type="ECO:0000313" key="2">
    <source>
        <dbReference type="EMBL" id="MCI4683421.1"/>
    </source>
</evidence>
<feature type="signal peptide" evidence="1">
    <location>
        <begin position="1"/>
        <end position="25"/>
    </location>
</feature>
<dbReference type="Proteomes" id="UP001139104">
    <property type="component" value="Unassembled WGS sequence"/>
</dbReference>
<gene>
    <name evidence="2" type="ORF">K2U94_11700</name>
</gene>
<protein>
    <submittedName>
        <fullName evidence="2">Uncharacterized protein</fullName>
    </submittedName>
</protein>
<sequence length="53" mass="5382">MNARILRATLALFATFALAPAPAAAEDAVTLRPRPAIANGVAAFPRLEAGAPP</sequence>
<organism evidence="2 3">
    <name type="scientific">Candidatus Rhodoblastus alkanivorans</name>
    <dbReference type="NCBI Taxonomy" id="2954117"/>
    <lineage>
        <taxon>Bacteria</taxon>
        <taxon>Pseudomonadati</taxon>
        <taxon>Pseudomonadota</taxon>
        <taxon>Alphaproteobacteria</taxon>
        <taxon>Hyphomicrobiales</taxon>
        <taxon>Rhodoblastaceae</taxon>
        <taxon>Rhodoblastus</taxon>
    </lineage>
</organism>
<dbReference type="EMBL" id="JAIVFP010000001">
    <property type="protein sequence ID" value="MCI4683421.1"/>
    <property type="molecule type" value="Genomic_DNA"/>
</dbReference>
<accession>A0ABS9Z7K6</accession>
<name>A0ABS9Z7K6_9HYPH</name>
<proteinExistence type="predicted"/>